<dbReference type="UniPathway" id="UPA00219"/>
<dbReference type="EMBL" id="CADIKK010000014">
    <property type="protein sequence ID" value="CAB3791194.1"/>
    <property type="molecule type" value="Genomic_DNA"/>
</dbReference>
<feature type="active site" description="Acyl-ester intermediate" evidence="13">
    <location>
        <position position="62"/>
    </location>
</feature>
<feature type="active site" evidence="13">
    <location>
        <position position="124"/>
    </location>
</feature>
<dbReference type="InterPro" id="IPR018044">
    <property type="entry name" value="Peptidase_S11"/>
</dbReference>
<comment type="function">
    <text evidence="1">Removes C-terminal D-alanyl residues from sugar-peptide cell wall precursors.</text>
</comment>
<dbReference type="AlphaFoldDB" id="A0A6S7CYD4"/>
<keyword evidence="8 18" id="KW-0378">Hydrolase</keyword>
<feature type="signal peptide" evidence="16">
    <location>
        <begin position="1"/>
        <end position="26"/>
    </location>
</feature>
<dbReference type="SMART" id="SM00936">
    <property type="entry name" value="PBP5_C"/>
    <property type="match status" value="1"/>
</dbReference>
<evidence type="ECO:0000256" key="8">
    <source>
        <dbReference type="ARBA" id="ARBA00022801"/>
    </source>
</evidence>
<evidence type="ECO:0000256" key="10">
    <source>
        <dbReference type="ARBA" id="ARBA00022984"/>
    </source>
</evidence>
<dbReference type="Pfam" id="PF07943">
    <property type="entry name" value="PBP5_C"/>
    <property type="match status" value="1"/>
</dbReference>
<dbReference type="PANTHER" id="PTHR21581">
    <property type="entry name" value="D-ALANYL-D-ALANINE CARBOXYPEPTIDASE"/>
    <property type="match status" value="1"/>
</dbReference>
<dbReference type="SUPFAM" id="SSF56601">
    <property type="entry name" value="beta-lactamase/transpeptidase-like"/>
    <property type="match status" value="1"/>
</dbReference>
<evidence type="ECO:0000313" key="18">
    <source>
        <dbReference type="EMBL" id="CAB3791194.1"/>
    </source>
</evidence>
<keyword evidence="19" id="KW-1185">Reference proteome</keyword>
<feature type="domain" description="Peptidase S11 D-Ala-D-Ala carboxypeptidase A C-terminal" evidence="17">
    <location>
        <begin position="283"/>
        <end position="373"/>
    </location>
</feature>
<evidence type="ECO:0000256" key="2">
    <source>
        <dbReference type="ARBA" id="ARBA00004752"/>
    </source>
</evidence>
<keyword evidence="7 16" id="KW-0732">Signal</keyword>
<dbReference type="InterPro" id="IPR015956">
    <property type="entry name" value="Peniciliin-bd_prot_C_sf"/>
</dbReference>
<evidence type="ECO:0000256" key="9">
    <source>
        <dbReference type="ARBA" id="ARBA00022960"/>
    </source>
</evidence>
<evidence type="ECO:0000256" key="3">
    <source>
        <dbReference type="ARBA" id="ARBA00007164"/>
    </source>
</evidence>
<dbReference type="GO" id="GO:0006508">
    <property type="term" value="P:proteolysis"/>
    <property type="evidence" value="ECO:0007669"/>
    <property type="project" value="UniProtKB-KW"/>
</dbReference>
<keyword evidence="10" id="KW-0573">Peptidoglycan synthesis</keyword>
<comment type="catalytic activity">
    <reaction evidence="12">
        <text>Preferential cleavage: (Ac)2-L-Lys-D-Ala-|-D-Ala. Also transpeptidation of peptidyl-alanyl moieties that are N-acyl substituents of D-alanine.</text>
        <dbReference type="EC" id="3.4.16.4"/>
    </reaction>
</comment>
<evidence type="ECO:0000259" key="17">
    <source>
        <dbReference type="SMART" id="SM00936"/>
    </source>
</evidence>
<evidence type="ECO:0000256" key="15">
    <source>
        <dbReference type="RuleBase" id="RU004016"/>
    </source>
</evidence>
<dbReference type="GO" id="GO:0009002">
    <property type="term" value="F:serine-type D-Ala-D-Ala carboxypeptidase activity"/>
    <property type="evidence" value="ECO:0007669"/>
    <property type="project" value="UniProtKB-EC"/>
</dbReference>
<dbReference type="GO" id="GO:0009252">
    <property type="term" value="P:peptidoglycan biosynthetic process"/>
    <property type="evidence" value="ECO:0007669"/>
    <property type="project" value="UniProtKB-UniPathway"/>
</dbReference>
<evidence type="ECO:0000256" key="16">
    <source>
        <dbReference type="SAM" id="SignalP"/>
    </source>
</evidence>
<evidence type="ECO:0000313" key="19">
    <source>
        <dbReference type="Proteomes" id="UP000494365"/>
    </source>
</evidence>
<dbReference type="Pfam" id="PF00768">
    <property type="entry name" value="Peptidase_S11"/>
    <property type="match status" value="1"/>
</dbReference>
<accession>A0A6S7CYD4</accession>
<dbReference type="Gene3D" id="2.60.410.10">
    <property type="entry name" value="D-Ala-D-Ala carboxypeptidase, C-terminal domain"/>
    <property type="match status" value="1"/>
</dbReference>
<gene>
    <name evidence="18" type="primary">dacC</name>
    <name evidence="18" type="ORF">LMG28614_03246</name>
</gene>
<keyword evidence="9" id="KW-0133">Cell shape</keyword>
<proteinExistence type="inferred from homology"/>
<evidence type="ECO:0000256" key="1">
    <source>
        <dbReference type="ARBA" id="ARBA00003217"/>
    </source>
</evidence>
<feature type="binding site" evidence="14">
    <location>
        <position position="226"/>
    </location>
    <ligand>
        <name>substrate</name>
    </ligand>
</feature>
<evidence type="ECO:0000256" key="5">
    <source>
        <dbReference type="ARBA" id="ARBA00022645"/>
    </source>
</evidence>
<protein>
    <recommendedName>
        <fullName evidence="4">serine-type D-Ala-D-Ala carboxypeptidase</fullName>
        <ecNumber evidence="4">3.4.16.4</ecNumber>
    </recommendedName>
</protein>
<dbReference type="GO" id="GO:0071555">
    <property type="term" value="P:cell wall organization"/>
    <property type="evidence" value="ECO:0007669"/>
    <property type="project" value="UniProtKB-KW"/>
</dbReference>
<dbReference type="PANTHER" id="PTHR21581:SF6">
    <property type="entry name" value="TRAFFICKING PROTEIN PARTICLE COMPLEX SUBUNIT 12"/>
    <property type="match status" value="1"/>
</dbReference>
<dbReference type="EC" id="3.4.16.4" evidence="4"/>
<evidence type="ECO:0000256" key="6">
    <source>
        <dbReference type="ARBA" id="ARBA00022670"/>
    </source>
</evidence>
<feature type="chain" id="PRO_5028917664" description="serine-type D-Ala-D-Ala carboxypeptidase" evidence="16">
    <location>
        <begin position="27"/>
        <end position="392"/>
    </location>
</feature>
<dbReference type="InterPro" id="IPR012907">
    <property type="entry name" value="Peptidase_S11_C"/>
</dbReference>
<evidence type="ECO:0000256" key="11">
    <source>
        <dbReference type="ARBA" id="ARBA00023316"/>
    </source>
</evidence>
<keyword evidence="5 18" id="KW-0121">Carboxypeptidase</keyword>
<feature type="active site" description="Proton acceptor" evidence="13">
    <location>
        <position position="65"/>
    </location>
</feature>
<evidence type="ECO:0000256" key="13">
    <source>
        <dbReference type="PIRSR" id="PIRSR618044-1"/>
    </source>
</evidence>
<dbReference type="Proteomes" id="UP000494365">
    <property type="component" value="Unassembled WGS sequence"/>
</dbReference>
<dbReference type="PRINTS" id="PR00725">
    <property type="entry name" value="DADACBPTASE1"/>
</dbReference>
<dbReference type="Gene3D" id="3.40.710.10">
    <property type="entry name" value="DD-peptidase/beta-lactamase superfamily"/>
    <property type="match status" value="1"/>
</dbReference>
<evidence type="ECO:0000256" key="12">
    <source>
        <dbReference type="ARBA" id="ARBA00034000"/>
    </source>
</evidence>
<dbReference type="InterPro" id="IPR037167">
    <property type="entry name" value="Peptidase_S11_C_sf"/>
</dbReference>
<comment type="similarity">
    <text evidence="3 15">Belongs to the peptidase S11 family.</text>
</comment>
<reference evidence="18 19" key="1">
    <citation type="submission" date="2020-04" db="EMBL/GenBank/DDBJ databases">
        <authorList>
            <person name="De Canck E."/>
        </authorList>
    </citation>
    <scope>NUCLEOTIDE SEQUENCE [LARGE SCALE GENOMIC DNA]</scope>
    <source>
        <strain evidence="18 19">LMG 28614</strain>
    </source>
</reference>
<evidence type="ECO:0000256" key="7">
    <source>
        <dbReference type="ARBA" id="ARBA00022729"/>
    </source>
</evidence>
<keyword evidence="6" id="KW-0645">Protease</keyword>
<dbReference type="GO" id="GO:0008360">
    <property type="term" value="P:regulation of cell shape"/>
    <property type="evidence" value="ECO:0007669"/>
    <property type="project" value="UniProtKB-KW"/>
</dbReference>
<dbReference type="SUPFAM" id="SSF69189">
    <property type="entry name" value="Penicillin-binding protein associated domain"/>
    <property type="match status" value="1"/>
</dbReference>
<keyword evidence="11" id="KW-0961">Cell wall biogenesis/degradation</keyword>
<sequence>MRDSFTSATSAFVAALLSVASATSFAQVAAPGLLARSWVIMDAANQQVLASSNADSRAEPASLTKLMTAYLVFQALHSKKISLDQIVLPSDAVRAVRSDESRMFIAPNQPVTIHDLLYGLIVQSGNDAAIALSEVVGGNQAQFVNLMNSEAQHLGMTHTHFADVNGMPDPNHYSSAGDLALLATHLINDFPEYYLIFSARSFTYDHIRQSNRNRLLWLDPSVDGLKTGHTQTAGYCLIASARRPVSGTPGTTQRIITVVMGEPTGSDRERDSLKMLDFAFHAFEEVRPYRAGQLVQTARVYKGTLLTVKTGIEGDFFATIPSDASIKVVPRITLDSPLVAPLADRQRVGTVALVVNGKVVAQTPLIALEAVPQAGFASRAWDSLLLLFGAKA</sequence>
<organism evidence="18 19">
    <name type="scientific">Paraburkholderia ultramafica</name>
    <dbReference type="NCBI Taxonomy" id="1544867"/>
    <lineage>
        <taxon>Bacteria</taxon>
        <taxon>Pseudomonadati</taxon>
        <taxon>Pseudomonadota</taxon>
        <taxon>Betaproteobacteria</taxon>
        <taxon>Burkholderiales</taxon>
        <taxon>Burkholderiaceae</taxon>
        <taxon>Paraburkholderia</taxon>
    </lineage>
</organism>
<dbReference type="InterPro" id="IPR012338">
    <property type="entry name" value="Beta-lactam/transpept-like"/>
</dbReference>
<comment type="pathway">
    <text evidence="2">Cell wall biogenesis; peptidoglycan biosynthesis.</text>
</comment>
<evidence type="ECO:0000256" key="14">
    <source>
        <dbReference type="PIRSR" id="PIRSR618044-2"/>
    </source>
</evidence>
<dbReference type="InterPro" id="IPR001967">
    <property type="entry name" value="Peptidase_S11_N"/>
</dbReference>
<name>A0A6S7CYD4_9BURK</name>
<dbReference type="RefSeq" id="WP_175150511.1">
    <property type="nucleotide sequence ID" value="NZ_CADIKK010000014.1"/>
</dbReference>
<evidence type="ECO:0000256" key="4">
    <source>
        <dbReference type="ARBA" id="ARBA00012448"/>
    </source>
</evidence>